<evidence type="ECO:0008006" key="4">
    <source>
        <dbReference type="Google" id="ProtNLM"/>
    </source>
</evidence>
<accession>A9G598</accession>
<feature type="signal peptide" evidence="1">
    <location>
        <begin position="1"/>
        <end position="26"/>
    </location>
</feature>
<dbReference type="SUPFAM" id="SSF63829">
    <property type="entry name" value="Calcium-dependent phosphotriesterase"/>
    <property type="match status" value="1"/>
</dbReference>
<dbReference type="eggNOG" id="COG2133">
    <property type="taxonomic scope" value="Bacteria"/>
</dbReference>
<keyword evidence="1" id="KW-0732">Signal</keyword>
<keyword evidence="3" id="KW-1185">Reference proteome</keyword>
<feature type="chain" id="PRO_5002738888" description="Tryptophan synthase alpha chain" evidence="1">
    <location>
        <begin position="27"/>
        <end position="436"/>
    </location>
</feature>
<evidence type="ECO:0000313" key="3">
    <source>
        <dbReference type="Proteomes" id="UP000002139"/>
    </source>
</evidence>
<dbReference type="Proteomes" id="UP000002139">
    <property type="component" value="Chromosome"/>
</dbReference>
<protein>
    <recommendedName>
        <fullName evidence="4">Tryptophan synthase alpha chain</fullName>
    </recommendedName>
</protein>
<name>A9G598_SORC5</name>
<proteinExistence type="predicted"/>
<dbReference type="BioCyc" id="SCEL448385:SCE_RS45230-MONOMER"/>
<gene>
    <name evidence="2" type="ordered locus">sce8826</name>
</gene>
<evidence type="ECO:0000256" key="1">
    <source>
        <dbReference type="SAM" id="SignalP"/>
    </source>
</evidence>
<dbReference type="AlphaFoldDB" id="A9G598"/>
<dbReference type="HOGENOM" id="CLU_628373_0_0_7"/>
<evidence type="ECO:0000313" key="2">
    <source>
        <dbReference type="EMBL" id="CAN98998.1"/>
    </source>
</evidence>
<sequence>MPSNPCHALFGLGALLLAACSSPPSAAPPGPTAPREDLCPEGFADCDGDSDNGCEAALLTSVESCGACGARCAGGDGATALCAAGACTLACDAGRADCDGDGGNGCEVLVAEDPRHCGACGVTCADACWNGTCDAAVLAGELRLPTFLGIDATGLYWTNQGTGDAPDGSVMRLDPGGGEPVALAPEQELPGPLALDEAAVYFAHARGLAAVPKAGGEVAELAAGTRGVTALAVDQGALYWVEAGTPPAFEDGGLFTLPLGAEPGAAKVMLAAIPGAASGVALDAGHVYVTARGTGAADGAIYRVARDAAPPSAPDRLHEALAAPRALQARGGALWLIEGRGIATFSPGSPLRRVVPDLPQIPAQLAFDDARVFWTTAREADGQVQSARLDGSDLATHARNLSYPWGIAVDGTNVYFSLAWNGGPATGALVRGPKGP</sequence>
<dbReference type="OrthoDB" id="5521584at2"/>
<dbReference type="RefSeq" id="WP_012241437.1">
    <property type="nucleotide sequence ID" value="NC_010162.1"/>
</dbReference>
<organism evidence="2 3">
    <name type="scientific">Sorangium cellulosum (strain So ce56)</name>
    <name type="common">Polyangium cellulosum (strain So ce56)</name>
    <dbReference type="NCBI Taxonomy" id="448385"/>
    <lineage>
        <taxon>Bacteria</taxon>
        <taxon>Pseudomonadati</taxon>
        <taxon>Myxococcota</taxon>
        <taxon>Polyangia</taxon>
        <taxon>Polyangiales</taxon>
        <taxon>Polyangiaceae</taxon>
        <taxon>Sorangium</taxon>
    </lineage>
</organism>
<reference evidence="2 3" key="1">
    <citation type="journal article" date="2007" name="Nat. Biotechnol.">
        <title>Complete genome sequence of the myxobacterium Sorangium cellulosum.</title>
        <authorList>
            <person name="Schneiker S."/>
            <person name="Perlova O."/>
            <person name="Kaiser O."/>
            <person name="Gerth K."/>
            <person name="Alici A."/>
            <person name="Altmeyer M.O."/>
            <person name="Bartels D."/>
            <person name="Bekel T."/>
            <person name="Beyer S."/>
            <person name="Bode E."/>
            <person name="Bode H.B."/>
            <person name="Bolten C.J."/>
            <person name="Choudhuri J.V."/>
            <person name="Doss S."/>
            <person name="Elnakady Y.A."/>
            <person name="Frank B."/>
            <person name="Gaigalat L."/>
            <person name="Goesmann A."/>
            <person name="Groeger C."/>
            <person name="Gross F."/>
            <person name="Jelsbak L."/>
            <person name="Jelsbak L."/>
            <person name="Kalinowski J."/>
            <person name="Kegler C."/>
            <person name="Knauber T."/>
            <person name="Konietzny S."/>
            <person name="Kopp M."/>
            <person name="Krause L."/>
            <person name="Krug D."/>
            <person name="Linke B."/>
            <person name="Mahmud T."/>
            <person name="Martinez-Arias R."/>
            <person name="McHardy A.C."/>
            <person name="Merai M."/>
            <person name="Meyer F."/>
            <person name="Mormann S."/>
            <person name="Munoz-Dorado J."/>
            <person name="Perez J."/>
            <person name="Pradella S."/>
            <person name="Rachid S."/>
            <person name="Raddatz G."/>
            <person name="Rosenau F."/>
            <person name="Rueckert C."/>
            <person name="Sasse F."/>
            <person name="Scharfe M."/>
            <person name="Schuster S.C."/>
            <person name="Suen G."/>
            <person name="Treuner-Lange A."/>
            <person name="Velicer G.J."/>
            <person name="Vorholter F.-J."/>
            <person name="Weissman K.J."/>
            <person name="Welch R.D."/>
            <person name="Wenzel S.C."/>
            <person name="Whitworth D.E."/>
            <person name="Wilhelm S."/>
            <person name="Wittmann C."/>
            <person name="Bloecker H."/>
            <person name="Puehler A."/>
            <person name="Mueller R."/>
        </authorList>
    </citation>
    <scope>NUCLEOTIDE SEQUENCE [LARGE SCALE GENOMIC DNA]</scope>
    <source>
        <strain evidence="3">So ce56</strain>
    </source>
</reference>
<dbReference type="EMBL" id="AM746676">
    <property type="protein sequence ID" value="CAN98998.1"/>
    <property type="molecule type" value="Genomic_DNA"/>
</dbReference>
<dbReference type="KEGG" id="scl:sce8826"/>